<proteinExistence type="predicted"/>
<keyword evidence="2" id="KW-1185">Reference proteome</keyword>
<gene>
    <name evidence="1" type="ORF">Csa_3G740100</name>
</gene>
<dbReference type="EMBL" id="CM002924">
    <property type="protein sequence ID" value="KGN58966.1"/>
    <property type="molecule type" value="Genomic_DNA"/>
</dbReference>
<dbReference type="AlphaFoldDB" id="A0A0A0LFS5"/>
<reference evidence="1 2" key="1">
    <citation type="journal article" date="2009" name="Nat. Genet.">
        <title>The genome of the cucumber, Cucumis sativus L.</title>
        <authorList>
            <person name="Huang S."/>
            <person name="Li R."/>
            <person name="Zhang Z."/>
            <person name="Li L."/>
            <person name="Gu X."/>
            <person name="Fan W."/>
            <person name="Lucas W.J."/>
            <person name="Wang X."/>
            <person name="Xie B."/>
            <person name="Ni P."/>
            <person name="Ren Y."/>
            <person name="Zhu H."/>
            <person name="Li J."/>
            <person name="Lin K."/>
            <person name="Jin W."/>
            <person name="Fei Z."/>
            <person name="Li G."/>
            <person name="Staub J."/>
            <person name="Kilian A."/>
            <person name="van der Vossen E.A."/>
            <person name="Wu Y."/>
            <person name="Guo J."/>
            <person name="He J."/>
            <person name="Jia Z."/>
            <person name="Ren Y."/>
            <person name="Tian G."/>
            <person name="Lu Y."/>
            <person name="Ruan J."/>
            <person name="Qian W."/>
            <person name="Wang M."/>
            <person name="Huang Q."/>
            <person name="Li B."/>
            <person name="Xuan Z."/>
            <person name="Cao J."/>
            <person name="Asan"/>
            <person name="Wu Z."/>
            <person name="Zhang J."/>
            <person name="Cai Q."/>
            <person name="Bai Y."/>
            <person name="Zhao B."/>
            <person name="Han Y."/>
            <person name="Li Y."/>
            <person name="Li X."/>
            <person name="Wang S."/>
            <person name="Shi Q."/>
            <person name="Liu S."/>
            <person name="Cho W.K."/>
            <person name="Kim J.Y."/>
            <person name="Xu Y."/>
            <person name="Heller-Uszynska K."/>
            <person name="Miao H."/>
            <person name="Cheng Z."/>
            <person name="Zhang S."/>
            <person name="Wu J."/>
            <person name="Yang Y."/>
            <person name="Kang H."/>
            <person name="Li M."/>
            <person name="Liang H."/>
            <person name="Ren X."/>
            <person name="Shi Z."/>
            <person name="Wen M."/>
            <person name="Jian M."/>
            <person name="Yang H."/>
            <person name="Zhang G."/>
            <person name="Yang Z."/>
            <person name="Chen R."/>
            <person name="Liu S."/>
            <person name="Li J."/>
            <person name="Ma L."/>
            <person name="Liu H."/>
            <person name="Zhou Y."/>
            <person name="Zhao J."/>
            <person name="Fang X."/>
            <person name="Li G."/>
            <person name="Fang L."/>
            <person name="Li Y."/>
            <person name="Liu D."/>
            <person name="Zheng H."/>
            <person name="Zhang Y."/>
            <person name="Qin N."/>
            <person name="Li Z."/>
            <person name="Yang G."/>
            <person name="Yang S."/>
            <person name="Bolund L."/>
            <person name="Kristiansen K."/>
            <person name="Zheng H."/>
            <person name="Li S."/>
            <person name="Zhang X."/>
            <person name="Yang H."/>
            <person name="Wang J."/>
            <person name="Sun R."/>
            <person name="Zhang B."/>
            <person name="Jiang S."/>
            <person name="Wang J."/>
            <person name="Du Y."/>
            <person name="Li S."/>
        </authorList>
    </citation>
    <scope>NUCLEOTIDE SEQUENCE [LARGE SCALE GENOMIC DNA]</scope>
    <source>
        <strain evidence="2">cv. 9930</strain>
    </source>
</reference>
<reference evidence="1 2" key="2">
    <citation type="journal article" date="2009" name="PLoS ONE">
        <title>An integrated genetic and cytogenetic map of the cucumber genome.</title>
        <authorList>
            <person name="Ren Y."/>
            <person name="Zhang Z."/>
            <person name="Liu J."/>
            <person name="Staub J.E."/>
            <person name="Han Y."/>
            <person name="Cheng Z."/>
            <person name="Li X."/>
            <person name="Lu J."/>
            <person name="Miao H."/>
            <person name="Kang H."/>
            <person name="Xie B."/>
            <person name="Gu X."/>
            <person name="Wang X."/>
            <person name="Du Y."/>
            <person name="Jin W."/>
            <person name="Huang S."/>
        </authorList>
    </citation>
    <scope>NUCLEOTIDE SEQUENCE [LARGE SCALE GENOMIC DNA]</scope>
    <source>
        <strain evidence="2">cv. 9930</strain>
    </source>
</reference>
<reference evidence="1 2" key="4">
    <citation type="journal article" date="2011" name="BMC Genomics">
        <title>RNA-Seq improves annotation of protein-coding genes in the cucumber genome.</title>
        <authorList>
            <person name="Li Z."/>
            <person name="Zhang Z."/>
            <person name="Yan P."/>
            <person name="Huang S."/>
            <person name="Fei Z."/>
            <person name="Lin K."/>
        </authorList>
    </citation>
    <scope>NUCLEOTIDE SEQUENCE [LARGE SCALE GENOMIC DNA]</scope>
    <source>
        <strain evidence="2">cv. 9930</strain>
    </source>
</reference>
<accession>A0A0A0LFS5</accession>
<protein>
    <submittedName>
        <fullName evidence="1">Uncharacterized protein</fullName>
    </submittedName>
</protein>
<name>A0A0A0LFS5_CUCSA</name>
<evidence type="ECO:0000313" key="1">
    <source>
        <dbReference type="EMBL" id="KGN58966.1"/>
    </source>
</evidence>
<dbReference type="Gramene" id="KGN58966">
    <property type="protein sequence ID" value="KGN58966"/>
    <property type="gene ID" value="Csa_3G740100"/>
</dbReference>
<organism evidence="1 2">
    <name type="scientific">Cucumis sativus</name>
    <name type="common">Cucumber</name>
    <dbReference type="NCBI Taxonomy" id="3659"/>
    <lineage>
        <taxon>Eukaryota</taxon>
        <taxon>Viridiplantae</taxon>
        <taxon>Streptophyta</taxon>
        <taxon>Embryophyta</taxon>
        <taxon>Tracheophyta</taxon>
        <taxon>Spermatophyta</taxon>
        <taxon>Magnoliopsida</taxon>
        <taxon>eudicotyledons</taxon>
        <taxon>Gunneridae</taxon>
        <taxon>Pentapetalae</taxon>
        <taxon>rosids</taxon>
        <taxon>fabids</taxon>
        <taxon>Cucurbitales</taxon>
        <taxon>Cucurbitaceae</taxon>
        <taxon>Benincaseae</taxon>
        <taxon>Cucumis</taxon>
    </lineage>
</organism>
<sequence>MTYRVLSSGLDSLGLLESSETNLDSAVLKSEGTMHKPSALEWNRIVHAKPKPSQASVAPRHAALEAF</sequence>
<evidence type="ECO:0000313" key="2">
    <source>
        <dbReference type="Proteomes" id="UP000029981"/>
    </source>
</evidence>
<reference evidence="1 2" key="3">
    <citation type="journal article" date="2010" name="BMC Genomics">
        <title>Transcriptome sequencing and comparative analysis of cucumber flowers with different sex types.</title>
        <authorList>
            <person name="Guo S."/>
            <person name="Zheng Y."/>
            <person name="Joung J.G."/>
            <person name="Liu S."/>
            <person name="Zhang Z."/>
            <person name="Crasta O.R."/>
            <person name="Sobral B.W."/>
            <person name="Xu Y."/>
            <person name="Huang S."/>
            <person name="Fei Z."/>
        </authorList>
    </citation>
    <scope>NUCLEOTIDE SEQUENCE [LARGE SCALE GENOMIC DNA]</scope>
    <source>
        <strain evidence="2">cv. 9930</strain>
    </source>
</reference>
<dbReference type="Proteomes" id="UP000029981">
    <property type="component" value="Chromosome 3"/>
</dbReference>